<proteinExistence type="predicted"/>
<dbReference type="Proteomes" id="UP000244911">
    <property type="component" value="Unassembled WGS sequence"/>
</dbReference>
<evidence type="ECO:0000256" key="1">
    <source>
        <dbReference type="ARBA" id="ARBA00001946"/>
    </source>
</evidence>
<name>A0A2R8AHV0_9RHOB</name>
<dbReference type="AlphaFoldDB" id="A0A2R8AHV0"/>
<dbReference type="PROSITE" id="PS51462">
    <property type="entry name" value="NUDIX"/>
    <property type="match status" value="1"/>
</dbReference>
<dbReference type="OrthoDB" id="7066910at2"/>
<keyword evidence="4" id="KW-0460">Magnesium</keyword>
<keyword evidence="2" id="KW-0479">Metal-binding</keyword>
<evidence type="ECO:0000259" key="5">
    <source>
        <dbReference type="PROSITE" id="PS51462"/>
    </source>
</evidence>
<organism evidence="6 7">
    <name type="scientific">Aliiroseovarius pelagivivens</name>
    <dbReference type="NCBI Taxonomy" id="1639690"/>
    <lineage>
        <taxon>Bacteria</taxon>
        <taxon>Pseudomonadati</taxon>
        <taxon>Pseudomonadota</taxon>
        <taxon>Alphaproteobacteria</taxon>
        <taxon>Rhodobacterales</taxon>
        <taxon>Paracoccaceae</taxon>
        <taxon>Aliiroseovarius</taxon>
    </lineage>
</organism>
<dbReference type="InterPro" id="IPR015797">
    <property type="entry name" value="NUDIX_hydrolase-like_dom_sf"/>
</dbReference>
<dbReference type="GO" id="GO:0005737">
    <property type="term" value="C:cytoplasm"/>
    <property type="evidence" value="ECO:0007669"/>
    <property type="project" value="TreeGrafter"/>
</dbReference>
<dbReference type="GO" id="GO:0046872">
    <property type="term" value="F:metal ion binding"/>
    <property type="evidence" value="ECO:0007669"/>
    <property type="project" value="UniProtKB-KW"/>
</dbReference>
<evidence type="ECO:0000313" key="6">
    <source>
        <dbReference type="EMBL" id="SPF75598.1"/>
    </source>
</evidence>
<dbReference type="SUPFAM" id="SSF55811">
    <property type="entry name" value="Nudix"/>
    <property type="match status" value="1"/>
</dbReference>
<gene>
    <name evidence="6" type="ORF">ALP8811_00591</name>
</gene>
<dbReference type="Gene3D" id="3.90.79.10">
    <property type="entry name" value="Nucleoside Triphosphate Pyrophosphohydrolase"/>
    <property type="match status" value="1"/>
</dbReference>
<reference evidence="6 7" key="1">
    <citation type="submission" date="2018-03" db="EMBL/GenBank/DDBJ databases">
        <authorList>
            <person name="Keele B.F."/>
        </authorList>
    </citation>
    <scope>NUCLEOTIDE SEQUENCE [LARGE SCALE GENOMIC DNA]</scope>
    <source>
        <strain evidence="6 7">CECT 8811</strain>
    </source>
</reference>
<keyword evidence="3" id="KW-0378">Hydrolase</keyword>
<dbReference type="GO" id="GO:0016462">
    <property type="term" value="F:pyrophosphatase activity"/>
    <property type="evidence" value="ECO:0007669"/>
    <property type="project" value="InterPro"/>
</dbReference>
<dbReference type="Pfam" id="PF00293">
    <property type="entry name" value="NUDIX"/>
    <property type="match status" value="1"/>
</dbReference>
<protein>
    <recommendedName>
        <fullName evidence="5">Nudix hydrolase domain-containing protein</fullName>
    </recommendedName>
</protein>
<dbReference type="PANTHER" id="PTHR12629:SF0">
    <property type="entry name" value="DIPHOSPHOINOSITOL-POLYPHOSPHATE DIPHOSPHATASE"/>
    <property type="match status" value="1"/>
</dbReference>
<accession>A0A2R8AHV0</accession>
<evidence type="ECO:0000256" key="3">
    <source>
        <dbReference type="ARBA" id="ARBA00022801"/>
    </source>
</evidence>
<dbReference type="CDD" id="cd04666">
    <property type="entry name" value="NUDIX_DIPP2_like_Nudt4"/>
    <property type="match status" value="1"/>
</dbReference>
<comment type="cofactor">
    <cofactor evidence="1">
        <name>Mg(2+)</name>
        <dbReference type="ChEBI" id="CHEBI:18420"/>
    </cofactor>
</comment>
<dbReference type="EMBL" id="OMOI01000001">
    <property type="protein sequence ID" value="SPF75598.1"/>
    <property type="molecule type" value="Genomic_DNA"/>
</dbReference>
<feature type="domain" description="Nudix hydrolase" evidence="5">
    <location>
        <begin position="28"/>
        <end position="159"/>
    </location>
</feature>
<dbReference type="InterPro" id="IPR047198">
    <property type="entry name" value="DDP-like_NUDIX"/>
</dbReference>
<sequence>MRNKGSKKLTIAKGKQKPIRLSLSDKRSVRTQFGALPFRIRDGSVEILLITSRGTGRWIIPKGWPMDGETPAGAAATEAFEEAGVEGKLFHQVLGFYAYDKGFAGERLPCVVAVFPLKVKKQLKSFPEKQERRRKWVSRKKAAQLVGEPELRQIIKDFDPKALR</sequence>
<keyword evidence="7" id="KW-1185">Reference proteome</keyword>
<dbReference type="InterPro" id="IPR000086">
    <property type="entry name" value="NUDIX_hydrolase_dom"/>
</dbReference>
<dbReference type="PANTHER" id="PTHR12629">
    <property type="entry name" value="DIPHOSPHOINOSITOL POLYPHOSPHATE PHOSPHOHYDROLASE"/>
    <property type="match status" value="1"/>
</dbReference>
<evidence type="ECO:0000256" key="2">
    <source>
        <dbReference type="ARBA" id="ARBA00022723"/>
    </source>
</evidence>
<evidence type="ECO:0000313" key="7">
    <source>
        <dbReference type="Proteomes" id="UP000244911"/>
    </source>
</evidence>
<evidence type="ECO:0000256" key="4">
    <source>
        <dbReference type="ARBA" id="ARBA00022842"/>
    </source>
</evidence>